<sequence>MRFLKVIVDTGPIVAYLNKNDKYHEWTVAQFAQTEPPLFTCESVLSEACFLVRHFQDGAANILKLLERRLLNVRFNFDDEISATKDLLNKYKNIPISLADACLVRMSEQINGSVIFTLDSEFKIYRKNKRNIIPTIMPSD</sequence>
<evidence type="ECO:0000313" key="2">
    <source>
        <dbReference type="Proteomes" id="UP000179266"/>
    </source>
</evidence>
<gene>
    <name evidence="1" type="ORF">A2161_22060</name>
</gene>
<name>A0A1F7S0A1_9BACT</name>
<dbReference type="EMBL" id="MGDD01000123">
    <property type="protein sequence ID" value="OGL46527.1"/>
    <property type="molecule type" value="Genomic_DNA"/>
</dbReference>
<dbReference type="AlphaFoldDB" id="A0A1F7S0A1"/>
<dbReference type="InterPro" id="IPR029060">
    <property type="entry name" value="PIN-like_dom_sf"/>
</dbReference>
<dbReference type="Gene3D" id="3.40.50.1010">
    <property type="entry name" value="5'-nuclease"/>
    <property type="match status" value="1"/>
</dbReference>
<organism evidence="1 2">
    <name type="scientific">Candidatus Schekmanbacteria bacterium RBG_13_48_7</name>
    <dbReference type="NCBI Taxonomy" id="1817878"/>
    <lineage>
        <taxon>Bacteria</taxon>
        <taxon>Candidatus Schekmaniibacteriota</taxon>
    </lineage>
</organism>
<reference evidence="1 2" key="1">
    <citation type="journal article" date="2016" name="Nat. Commun.">
        <title>Thousands of microbial genomes shed light on interconnected biogeochemical processes in an aquifer system.</title>
        <authorList>
            <person name="Anantharaman K."/>
            <person name="Brown C.T."/>
            <person name="Hug L.A."/>
            <person name="Sharon I."/>
            <person name="Castelle C.J."/>
            <person name="Probst A.J."/>
            <person name="Thomas B.C."/>
            <person name="Singh A."/>
            <person name="Wilkins M.J."/>
            <person name="Karaoz U."/>
            <person name="Brodie E.L."/>
            <person name="Williams K.H."/>
            <person name="Hubbard S.S."/>
            <person name="Banfield J.F."/>
        </authorList>
    </citation>
    <scope>NUCLEOTIDE SEQUENCE [LARGE SCALE GENOMIC DNA]</scope>
</reference>
<comment type="caution">
    <text evidence="1">The sequence shown here is derived from an EMBL/GenBank/DDBJ whole genome shotgun (WGS) entry which is preliminary data.</text>
</comment>
<dbReference type="SUPFAM" id="SSF88723">
    <property type="entry name" value="PIN domain-like"/>
    <property type="match status" value="1"/>
</dbReference>
<proteinExistence type="predicted"/>
<dbReference type="Proteomes" id="UP000179266">
    <property type="component" value="Unassembled WGS sequence"/>
</dbReference>
<protein>
    <submittedName>
        <fullName evidence="1">Pilus assembly protein</fullName>
    </submittedName>
</protein>
<evidence type="ECO:0000313" key="1">
    <source>
        <dbReference type="EMBL" id="OGL46527.1"/>
    </source>
</evidence>
<accession>A0A1F7S0A1</accession>